<feature type="region of interest" description="Disordered" evidence="1">
    <location>
        <begin position="1"/>
        <end position="68"/>
    </location>
</feature>
<feature type="compositionally biased region" description="Basic and acidic residues" evidence="1">
    <location>
        <begin position="40"/>
        <end position="49"/>
    </location>
</feature>
<feature type="domain" description="G-patch" evidence="2">
    <location>
        <begin position="178"/>
        <end position="243"/>
    </location>
</feature>
<feature type="compositionally biased region" description="Basic and acidic residues" evidence="1">
    <location>
        <begin position="931"/>
        <end position="943"/>
    </location>
</feature>
<evidence type="ECO:0000256" key="1">
    <source>
        <dbReference type="SAM" id="MobiDB-lite"/>
    </source>
</evidence>
<evidence type="ECO:0000259" key="2">
    <source>
        <dbReference type="PROSITE" id="PS50174"/>
    </source>
</evidence>
<feature type="compositionally biased region" description="Basic and acidic residues" evidence="1">
    <location>
        <begin position="465"/>
        <end position="477"/>
    </location>
</feature>
<feature type="compositionally biased region" description="Basic and acidic residues" evidence="1">
    <location>
        <begin position="1018"/>
        <end position="1028"/>
    </location>
</feature>
<feature type="compositionally biased region" description="Basic residues" evidence="1">
    <location>
        <begin position="961"/>
        <end position="978"/>
    </location>
</feature>
<feature type="region of interest" description="Disordered" evidence="1">
    <location>
        <begin position="676"/>
        <end position="1098"/>
    </location>
</feature>
<sequence>MASRRTGRDEGGGGNSDLRSGRSSQHTFVTFGTEQPEDPLDVKAKERNKYLPVHMQEPRDEQGRKRFHGAFTGGFSAGYFNSVGSKEGWAPSQFVSSRSSRYNPASAAKPQDFMDEEDLEAIGDGQKIAATEDYDIVGGTAKELARKRAAVSAAGGDSQNALGAVAGKLVEDLIGPAKDPIGIKLLRQMGWREGHGVGPRAKRKAKNGVEDIHAANHTFAPRDISIDLLKPKTDSFGLGYNPFHHAPEFAGRGSQSQTTGKNEPESAAKPGKGGFGVGVFEDEDEDLDVYGSGMASYDMIIDDDEDRPMLKRKFNGGAPRQQSTLRTKDRHITGFDLTISICHDGRPPLEGFTLAKTAMPEPKWYAPPVLPAAFVPMHDFAAAPLPAGSTPSHVDSRIHPSRQAQQHEQSQLTADMRRDILGEEALKAPQRSVFSFLPIKEQDRLQEFIDKAARTRGDSAVAGSNEDKTAPKDAGPKVDKDTALAALKGFMPFGNDMPKQQRYRRFLEVKAGLAAEYAANPKHLTRQDIAHEKLEFSKAAQIFKPLSSMMASRFTSASQPTDTNYNAPSAKADVQNGAAQMNMYGALTRTRSEWRPEKLLCKRFNVADPYAKQKKKGGGEDDEDAREQSRIDEEKRYEKEALNKRAMSNLFHERDRLVAQGILKAAPDSVADEITDGGAKETLTRDAVSVQLKNTTTTSMKQEEEPDDGPPDEVPERPAMDIFKAIFADSDEDESDSDEEDVNTTPLPLPESQRPAAELHVPPLVQSKASPLSSPSLPPPAREKRPPPTFRPVFRKKEDRGKAVKPPAEVAAATPPGSSVVAPSSSLQAALDIDGAASDNEPNPPRQESLPIPAVATPSESKQSVFVDSNEPSAPPLPLLPSRSESTKKRTRASDDETLPLPLPPTTVSPLPSSSRTDDKDRKKRKKHKKDARDITSDDDERRAKRKRDVAKRADKEKVKERNRKRPRHTSSSKNKRRVYSDEEEEEVWLEKPVVKLPQHHVQQEAVPPPKALSRSSRHMDADGDRSPRPPSFLAFESPYTASDRRARTFGPPSPPAPTTREKPLLPPSSTRHILDESDENESSSTRTRARPSAADFM</sequence>
<dbReference type="Pfam" id="PF26093">
    <property type="entry name" value="HTH_TGH"/>
    <property type="match status" value="1"/>
</dbReference>
<feature type="compositionally biased region" description="Basic and acidic residues" evidence="1">
    <location>
        <begin position="951"/>
        <end position="960"/>
    </location>
</feature>
<feature type="compositionally biased region" description="Low complexity" evidence="1">
    <location>
        <begin position="1083"/>
        <end position="1098"/>
    </location>
</feature>
<feature type="region of interest" description="Disordered" evidence="1">
    <location>
        <begin position="456"/>
        <end position="477"/>
    </location>
</feature>
<dbReference type="PANTHER" id="PTHR13384:SF19">
    <property type="entry name" value="G PATCH DOMAIN-CONTAINING PROTEIN 1"/>
    <property type="match status" value="1"/>
</dbReference>
<protein>
    <recommendedName>
        <fullName evidence="2">G-patch domain-containing protein</fullName>
    </recommendedName>
</protein>
<dbReference type="Pfam" id="PF07713">
    <property type="entry name" value="DUF1604"/>
    <property type="match status" value="1"/>
</dbReference>
<dbReference type="InterPro" id="IPR011666">
    <property type="entry name" value="DUF1604"/>
</dbReference>
<dbReference type="STRING" id="109895.A0A507E254"/>
<feature type="compositionally biased region" description="Acidic residues" evidence="1">
    <location>
        <begin position="704"/>
        <end position="713"/>
    </location>
</feature>
<dbReference type="Pfam" id="PF01585">
    <property type="entry name" value="G-patch"/>
    <property type="match status" value="1"/>
</dbReference>
<dbReference type="GO" id="GO:0003723">
    <property type="term" value="F:RNA binding"/>
    <property type="evidence" value="ECO:0007669"/>
    <property type="project" value="TreeGrafter"/>
</dbReference>
<feature type="region of interest" description="Disordered" evidence="1">
    <location>
        <begin position="611"/>
        <end position="637"/>
    </location>
</feature>
<feature type="compositionally biased region" description="Polar residues" evidence="1">
    <location>
        <begin position="402"/>
        <end position="412"/>
    </location>
</feature>
<feature type="region of interest" description="Disordered" evidence="1">
    <location>
        <begin position="386"/>
        <end position="412"/>
    </location>
</feature>
<feature type="compositionally biased region" description="Basic and acidic residues" evidence="1">
    <location>
        <begin position="885"/>
        <end position="895"/>
    </location>
</feature>
<dbReference type="GO" id="GO:0006397">
    <property type="term" value="P:mRNA processing"/>
    <property type="evidence" value="ECO:0007669"/>
    <property type="project" value="InterPro"/>
</dbReference>
<keyword evidence="4" id="KW-1185">Reference proteome</keyword>
<dbReference type="AlphaFoldDB" id="A0A507E254"/>
<evidence type="ECO:0000313" key="4">
    <source>
        <dbReference type="Proteomes" id="UP000318582"/>
    </source>
</evidence>
<dbReference type="PROSITE" id="PS50174">
    <property type="entry name" value="G_PATCH"/>
    <property type="match status" value="1"/>
</dbReference>
<dbReference type="Proteomes" id="UP000318582">
    <property type="component" value="Unassembled WGS sequence"/>
</dbReference>
<comment type="caution">
    <text evidence="3">The sequence shown here is derived from an EMBL/GenBank/DDBJ whole genome shotgun (WGS) entry which is preliminary data.</text>
</comment>
<dbReference type="GO" id="GO:0005634">
    <property type="term" value="C:nucleus"/>
    <property type="evidence" value="ECO:0007669"/>
    <property type="project" value="TreeGrafter"/>
</dbReference>
<reference evidence="3 4" key="1">
    <citation type="journal article" date="2019" name="Sci. Rep.">
        <title>Comparative genomics of chytrid fungi reveal insights into the obligate biotrophic and pathogenic lifestyle of Synchytrium endobioticum.</title>
        <authorList>
            <person name="van de Vossenberg B.T.L.H."/>
            <person name="Warris S."/>
            <person name="Nguyen H.D.T."/>
            <person name="van Gent-Pelzer M.P.E."/>
            <person name="Joly D.L."/>
            <person name="van de Geest H.C."/>
            <person name="Bonants P.J.M."/>
            <person name="Smith D.S."/>
            <person name="Levesque C.A."/>
            <person name="van der Lee T.A.J."/>
        </authorList>
    </citation>
    <scope>NUCLEOTIDE SEQUENCE [LARGE SCALE GENOMIC DNA]</scope>
    <source>
        <strain evidence="3 4">CBS 809.83</strain>
    </source>
</reference>
<evidence type="ECO:0000313" key="3">
    <source>
        <dbReference type="EMBL" id="TPX57852.1"/>
    </source>
</evidence>
<feature type="compositionally biased region" description="Basic and acidic residues" evidence="1">
    <location>
        <begin position="626"/>
        <end position="637"/>
    </location>
</feature>
<organism evidence="3 4">
    <name type="scientific">Powellomyces hirtus</name>
    <dbReference type="NCBI Taxonomy" id="109895"/>
    <lineage>
        <taxon>Eukaryota</taxon>
        <taxon>Fungi</taxon>
        <taxon>Fungi incertae sedis</taxon>
        <taxon>Chytridiomycota</taxon>
        <taxon>Chytridiomycota incertae sedis</taxon>
        <taxon>Chytridiomycetes</taxon>
        <taxon>Spizellomycetales</taxon>
        <taxon>Powellomycetaceae</taxon>
        <taxon>Powellomyces</taxon>
    </lineage>
</organism>
<feature type="compositionally biased region" description="Acidic residues" evidence="1">
    <location>
        <begin position="729"/>
        <end position="742"/>
    </location>
</feature>
<feature type="compositionally biased region" description="Polar residues" evidence="1">
    <location>
        <begin position="858"/>
        <end position="867"/>
    </location>
</feature>
<dbReference type="InterPro" id="IPR000467">
    <property type="entry name" value="G_patch_dom"/>
</dbReference>
<name>A0A507E254_9FUNG</name>
<feature type="compositionally biased region" description="Polar residues" evidence="1">
    <location>
        <begin position="691"/>
        <end position="700"/>
    </location>
</feature>
<feature type="compositionally biased region" description="Polar residues" evidence="1">
    <location>
        <begin position="17"/>
        <end position="33"/>
    </location>
</feature>
<dbReference type="PANTHER" id="PTHR13384">
    <property type="entry name" value="G PATCH DOMAIN-CONTAINING PROTEIN 1"/>
    <property type="match status" value="1"/>
</dbReference>
<accession>A0A507E254</accession>
<proteinExistence type="predicted"/>
<gene>
    <name evidence="3" type="ORF">PhCBS80983_g03555</name>
</gene>
<dbReference type="EMBL" id="QEAQ01000046">
    <property type="protein sequence ID" value="TPX57852.1"/>
    <property type="molecule type" value="Genomic_DNA"/>
</dbReference>
<feature type="region of interest" description="Disordered" evidence="1">
    <location>
        <begin position="246"/>
        <end position="274"/>
    </location>
</feature>
<feature type="compositionally biased region" description="Low complexity" evidence="1">
    <location>
        <begin position="804"/>
        <end position="830"/>
    </location>
</feature>
<feature type="compositionally biased region" description="Basic and acidic residues" evidence="1">
    <location>
        <begin position="1"/>
        <end position="11"/>
    </location>
</feature>